<dbReference type="EMBL" id="ATDP01000097">
    <property type="protein sequence ID" value="EQB13420.1"/>
    <property type="molecule type" value="Genomic_DNA"/>
</dbReference>
<dbReference type="InterPro" id="IPR036135">
    <property type="entry name" value="MoeA_linker/N_sf"/>
</dbReference>
<evidence type="ECO:0000313" key="2">
    <source>
        <dbReference type="EMBL" id="EQB13420.1"/>
    </source>
</evidence>
<sequence>MVQFWLAGESCAGGPSPEPLPIGIVVRISTGAPMPAGADPVVIREYADLEGGNVI</sequence>
<feature type="domain" description="MoeA N-terminal and linker" evidence="1">
    <location>
        <begin position="11"/>
        <end position="48"/>
    </location>
</feature>
<protein>
    <recommendedName>
        <fullName evidence="1">MoeA N-terminal and linker domain-containing protein</fullName>
    </recommendedName>
</protein>
<dbReference type="GO" id="GO:0032324">
    <property type="term" value="P:molybdopterin cofactor biosynthetic process"/>
    <property type="evidence" value="ECO:0007669"/>
    <property type="project" value="InterPro"/>
</dbReference>
<accession>T0INP5</accession>
<organism evidence="2 3">
    <name type="scientific">Sphingobium lactosutens DS20</name>
    <dbReference type="NCBI Taxonomy" id="1331060"/>
    <lineage>
        <taxon>Bacteria</taxon>
        <taxon>Pseudomonadati</taxon>
        <taxon>Pseudomonadota</taxon>
        <taxon>Alphaproteobacteria</taxon>
        <taxon>Sphingomonadales</taxon>
        <taxon>Sphingomonadaceae</taxon>
        <taxon>Sphingobium</taxon>
    </lineage>
</organism>
<comment type="caution">
    <text evidence="2">The sequence shown here is derived from an EMBL/GenBank/DDBJ whole genome shotgun (WGS) entry which is preliminary data.</text>
</comment>
<evidence type="ECO:0000313" key="3">
    <source>
        <dbReference type="Proteomes" id="UP000015531"/>
    </source>
</evidence>
<dbReference type="PATRIC" id="fig|1331060.3.peg.3261"/>
<dbReference type="InterPro" id="IPR005110">
    <property type="entry name" value="MoeA_linker/N"/>
</dbReference>
<evidence type="ECO:0000259" key="1">
    <source>
        <dbReference type="Pfam" id="PF03453"/>
    </source>
</evidence>
<dbReference type="SUPFAM" id="SSF63882">
    <property type="entry name" value="MoeA N-terminal region -like"/>
    <property type="match status" value="1"/>
</dbReference>
<dbReference type="Gene3D" id="2.170.190.11">
    <property type="entry name" value="Molybdopterin biosynthesis moea protein, domain 3"/>
    <property type="match status" value="1"/>
</dbReference>
<proteinExistence type="predicted"/>
<gene>
    <name evidence="2" type="ORF">RLDS_16940</name>
</gene>
<dbReference type="AlphaFoldDB" id="T0INP5"/>
<keyword evidence="3" id="KW-1185">Reference proteome</keyword>
<dbReference type="Pfam" id="PF03453">
    <property type="entry name" value="MoeA_N"/>
    <property type="match status" value="1"/>
</dbReference>
<dbReference type="Proteomes" id="UP000015531">
    <property type="component" value="Unassembled WGS sequence"/>
</dbReference>
<reference evidence="2 3" key="1">
    <citation type="journal article" date="2013" name="Genome Announc.">
        <title>Draft Genome Sequence of Sphingobium lactosutens Strain DS20T, Isolated from a Hexachlorocyclohexane Dumpsite.</title>
        <authorList>
            <person name="Kumar R."/>
            <person name="Dwivedi V."/>
            <person name="Negi V."/>
            <person name="Khurana J.P."/>
            <person name="Lal R."/>
        </authorList>
    </citation>
    <scope>NUCLEOTIDE SEQUENCE [LARGE SCALE GENOMIC DNA]</scope>
    <source>
        <strain evidence="2 3">DS20</strain>
    </source>
</reference>
<name>T0INP5_9SPHN</name>